<feature type="compositionally biased region" description="Polar residues" evidence="1">
    <location>
        <begin position="17"/>
        <end position="43"/>
    </location>
</feature>
<organism evidence="2 3">
    <name type="scientific">Colletotrichum karsti</name>
    <dbReference type="NCBI Taxonomy" id="1095194"/>
    <lineage>
        <taxon>Eukaryota</taxon>
        <taxon>Fungi</taxon>
        <taxon>Dikarya</taxon>
        <taxon>Ascomycota</taxon>
        <taxon>Pezizomycotina</taxon>
        <taxon>Sordariomycetes</taxon>
        <taxon>Hypocreomycetidae</taxon>
        <taxon>Glomerellales</taxon>
        <taxon>Glomerellaceae</taxon>
        <taxon>Colletotrichum</taxon>
        <taxon>Colletotrichum boninense species complex</taxon>
    </lineage>
</organism>
<gene>
    <name evidence="2" type="ORF">CkaCkLH20_12239</name>
</gene>
<dbReference type="EMBL" id="JAATWM020000056">
    <property type="protein sequence ID" value="KAF9870275.1"/>
    <property type="molecule type" value="Genomic_DNA"/>
</dbReference>
<name>A0A9P6HUI7_9PEZI</name>
<dbReference type="AlphaFoldDB" id="A0A9P6HUI7"/>
<reference evidence="2" key="1">
    <citation type="submission" date="2020-03" db="EMBL/GenBank/DDBJ databases">
        <authorList>
            <person name="He L."/>
        </authorList>
    </citation>
    <scope>NUCLEOTIDE SEQUENCE</scope>
    <source>
        <strain evidence="2">CkLH20</strain>
    </source>
</reference>
<reference evidence="2" key="2">
    <citation type="submission" date="2020-11" db="EMBL/GenBank/DDBJ databases">
        <title>Whole genome sequencing of Colletotrichum sp.</title>
        <authorList>
            <person name="Li H."/>
        </authorList>
    </citation>
    <scope>NUCLEOTIDE SEQUENCE</scope>
    <source>
        <strain evidence="2">CkLH20</strain>
    </source>
</reference>
<sequence>MTTTNSPRPRFWPLRQPTKSPSCADSPSPVSTSRGRGSLSQISNRHRETDPTTRVTTYDAFEDNVVQGELPKQHHRQSQEPESIGEQEGAAASKPSLMPHPYTAAAVNEAP</sequence>
<dbReference type="RefSeq" id="XP_038739736.1">
    <property type="nucleotide sequence ID" value="XM_038894952.1"/>
</dbReference>
<comment type="caution">
    <text evidence="2">The sequence shown here is derived from an EMBL/GenBank/DDBJ whole genome shotgun (WGS) entry which is preliminary data.</text>
</comment>
<proteinExistence type="predicted"/>
<accession>A0A9P6HUI7</accession>
<evidence type="ECO:0000313" key="2">
    <source>
        <dbReference type="EMBL" id="KAF9870275.1"/>
    </source>
</evidence>
<dbReference type="Proteomes" id="UP000781932">
    <property type="component" value="Unassembled WGS sequence"/>
</dbReference>
<protein>
    <submittedName>
        <fullName evidence="2">Uncharacterized protein</fullName>
    </submittedName>
</protein>
<keyword evidence="3" id="KW-1185">Reference proteome</keyword>
<evidence type="ECO:0000256" key="1">
    <source>
        <dbReference type="SAM" id="MobiDB-lite"/>
    </source>
</evidence>
<feature type="region of interest" description="Disordered" evidence="1">
    <location>
        <begin position="1"/>
        <end position="111"/>
    </location>
</feature>
<evidence type="ECO:0000313" key="3">
    <source>
        <dbReference type="Proteomes" id="UP000781932"/>
    </source>
</evidence>
<dbReference type="GeneID" id="62168026"/>